<evidence type="ECO:0000259" key="4">
    <source>
        <dbReference type="Pfam" id="PF00535"/>
    </source>
</evidence>
<evidence type="ECO:0000313" key="5">
    <source>
        <dbReference type="EMBL" id="BAQ00849.1"/>
    </source>
</evidence>
<reference evidence="5" key="1">
    <citation type="journal article" date="2014" name="DNA Res.">
        <title>A complete view of the genetic diversity of the Escherichia coli O-antigen biosynthesis gene cluster.</title>
        <authorList>
            <person name="Iguchi A."/>
            <person name="Iyoda S."/>
            <person name="Kikuchi T."/>
            <person name="Ogura Y."/>
            <person name="Katsura K."/>
            <person name="Ohnishi M."/>
            <person name="Hayashi T."/>
            <person name="Thomson N.R."/>
        </authorList>
    </citation>
    <scope>NUCLEOTIDE SEQUENCE</scope>
    <source>
        <strain evidence="5">H510c</strain>
    </source>
</reference>
<feature type="domain" description="Glycosyltransferase 2-like" evidence="4">
    <location>
        <begin position="15"/>
        <end position="141"/>
    </location>
</feature>
<dbReference type="InterPro" id="IPR001173">
    <property type="entry name" value="Glyco_trans_2-like"/>
</dbReference>
<evidence type="ECO:0000256" key="2">
    <source>
        <dbReference type="ARBA" id="ARBA00022676"/>
    </source>
</evidence>
<dbReference type="Gene3D" id="3.90.550.10">
    <property type="entry name" value="Spore Coat Polysaccharide Biosynthesis Protein SpsA, Chain A"/>
    <property type="match status" value="1"/>
</dbReference>
<keyword evidence="2" id="KW-0328">Glycosyltransferase</keyword>
<dbReference type="AlphaFoldDB" id="A0A0A8J378"/>
<evidence type="ECO:0000256" key="3">
    <source>
        <dbReference type="ARBA" id="ARBA00022679"/>
    </source>
</evidence>
<dbReference type="GO" id="GO:0016757">
    <property type="term" value="F:glycosyltransferase activity"/>
    <property type="evidence" value="ECO:0007669"/>
    <property type="project" value="UniProtKB-KW"/>
</dbReference>
<comment type="similarity">
    <text evidence="1">Belongs to the glycosyltransferase 2 family.</text>
</comment>
<accession>A0A0A8J378</accession>
<dbReference type="EMBL" id="AB811614">
    <property type="protein sequence ID" value="BAQ00849.1"/>
    <property type="molecule type" value="Genomic_DNA"/>
</dbReference>
<protein>
    <submittedName>
        <fullName evidence="5">Putative glycosyltransferase</fullName>
    </submittedName>
</protein>
<dbReference type="PANTHER" id="PTHR43685">
    <property type="entry name" value="GLYCOSYLTRANSFERASE"/>
    <property type="match status" value="1"/>
</dbReference>
<keyword evidence="3 5" id="KW-0808">Transferase</keyword>
<evidence type="ECO:0000256" key="1">
    <source>
        <dbReference type="ARBA" id="ARBA00006739"/>
    </source>
</evidence>
<dbReference type="Pfam" id="PF00535">
    <property type="entry name" value="Glycos_transf_2"/>
    <property type="match status" value="1"/>
</dbReference>
<dbReference type="SUPFAM" id="SSF53448">
    <property type="entry name" value="Nucleotide-diphospho-sugar transferases"/>
    <property type="match status" value="1"/>
</dbReference>
<name>A0A0A8J378_ECOLX</name>
<dbReference type="InterPro" id="IPR029044">
    <property type="entry name" value="Nucleotide-diphossugar_trans"/>
</dbReference>
<sequence>MRSYSRNMNDIRFSVLMSLYKNESEKFLDDCFSSVYDQTLPANEITLVIDGPIPNSLEYVVLKWMVFLPINVVRLEKNVGLGQALNYGIKACSNDIIIRMDTDDICKRNRFEVLVKKLNSNNRLAVVGSCIEEFVHLPSNIISVRTVPLDPESIRKEILVRNPFNHMSVAFRKKFIESVGGYVHHHFMEDYNLWLRVVASGFDVCNINESLILARVGDNMLARRKGLRYIKSEFQLYRLKVKLGLQSHISGFCILLVRSIPRLLPLKVLKIIYQYIRK</sequence>
<dbReference type="PANTHER" id="PTHR43685:SF5">
    <property type="entry name" value="GLYCOSYLTRANSFERASE EPSE-RELATED"/>
    <property type="match status" value="1"/>
</dbReference>
<organism evidence="5">
    <name type="scientific">Escherichia coli</name>
    <dbReference type="NCBI Taxonomy" id="562"/>
    <lineage>
        <taxon>Bacteria</taxon>
        <taxon>Pseudomonadati</taxon>
        <taxon>Pseudomonadota</taxon>
        <taxon>Gammaproteobacteria</taxon>
        <taxon>Enterobacterales</taxon>
        <taxon>Enterobacteriaceae</taxon>
        <taxon>Escherichia</taxon>
    </lineage>
</organism>
<dbReference type="InterPro" id="IPR050834">
    <property type="entry name" value="Glycosyltransf_2"/>
</dbReference>
<proteinExistence type="inferred from homology"/>